<gene>
    <name evidence="2" type="primary">Wdr64_0</name>
    <name evidence="2" type="ORF">LOCOCH_R06520</name>
</gene>
<dbReference type="PANTHER" id="PTHR44324">
    <property type="entry name" value="WD40 REPEAT DOMAIN 95"/>
    <property type="match status" value="1"/>
</dbReference>
<reference evidence="3" key="1">
    <citation type="submission" date="2019-09" db="EMBL/GenBank/DDBJ databases">
        <title>Bird 10,000 Genomes (B10K) Project - Family phase.</title>
        <authorList>
            <person name="Zhang G."/>
        </authorList>
    </citation>
    <scope>NUCLEOTIDE SEQUENCE [LARGE SCALE GENOMIC DNA]</scope>
</reference>
<dbReference type="EMBL" id="VXBM01000149">
    <property type="protein sequence ID" value="NXO36392.1"/>
    <property type="molecule type" value="Genomic_DNA"/>
</dbReference>
<name>A0A7L1RH92_9PASS</name>
<dbReference type="Proteomes" id="UP000572057">
    <property type="component" value="Unassembled WGS sequence"/>
</dbReference>
<proteinExistence type="predicted"/>
<dbReference type="OrthoDB" id="5980302at2759"/>
<protein>
    <submittedName>
        <fullName evidence="2">WDR64 protein</fullName>
    </submittedName>
</protein>
<accession>A0A7L1RH92</accession>
<sequence>ALELIDFKNALEQFQNLVEKVIIQKTKESSGLCTKDGDEVDYDKFHRTTQTLFGSAVKDQNVQAFFRKIMSNPDERPPWPEIFVFFTEESTGMSSASKESMFFLVSEKQQITHSVVKRKDIIKGIVKVPLLHLTITTSQRGVLTVFNKQRKSFFSYSFYFHQDTTWITGCDFLPNLKYVVAVTESTVILWDYKSKEGKSDGFVIKPMKNCLLCVCTVTMADNLAKDTILMGDDRGYVYLLTITSDDFIMKQSKAEKESQFKVLDSESFDIPKRKLHDDWVGKVKYFSALKCFGSCSTDSINSFVLDDIKRLEDQLPVKEFSVPKGVNAFTYCGKAKVIVTGG</sequence>
<dbReference type="PANTHER" id="PTHR44324:SF2">
    <property type="entry name" value="WD REPEAT-CONTAINING PROTEIN 64"/>
    <property type="match status" value="1"/>
</dbReference>
<dbReference type="InterPro" id="IPR015943">
    <property type="entry name" value="WD40/YVTN_repeat-like_dom_sf"/>
</dbReference>
<evidence type="ECO:0000313" key="3">
    <source>
        <dbReference type="Proteomes" id="UP000572057"/>
    </source>
</evidence>
<dbReference type="Gene3D" id="2.130.10.10">
    <property type="entry name" value="YVTN repeat-like/Quinoprotein amine dehydrogenase"/>
    <property type="match status" value="1"/>
</dbReference>
<comment type="caution">
    <text evidence="2">The sequence shown here is derived from an EMBL/GenBank/DDBJ whole genome shotgun (WGS) entry which is preliminary data.</text>
</comment>
<feature type="non-terminal residue" evidence="2">
    <location>
        <position position="1"/>
    </location>
</feature>
<evidence type="ECO:0000313" key="2">
    <source>
        <dbReference type="EMBL" id="NXO36392.1"/>
    </source>
</evidence>
<keyword evidence="3" id="KW-1185">Reference proteome</keyword>
<organism evidence="2 3">
    <name type="scientific">Helopsaltes ochotensis</name>
    <name type="common">Middendorff's grasshopper-warbler</name>
    <dbReference type="NCBI Taxonomy" id="3150915"/>
    <lineage>
        <taxon>Eukaryota</taxon>
        <taxon>Metazoa</taxon>
        <taxon>Chordata</taxon>
        <taxon>Craniata</taxon>
        <taxon>Vertebrata</taxon>
        <taxon>Euteleostomi</taxon>
        <taxon>Archelosauria</taxon>
        <taxon>Archosauria</taxon>
        <taxon>Dinosauria</taxon>
        <taxon>Saurischia</taxon>
        <taxon>Theropoda</taxon>
        <taxon>Coelurosauria</taxon>
        <taxon>Aves</taxon>
        <taxon>Neognathae</taxon>
        <taxon>Neoaves</taxon>
        <taxon>Telluraves</taxon>
        <taxon>Australaves</taxon>
        <taxon>Passeriformes</taxon>
        <taxon>Sylvioidea</taxon>
        <taxon>Locustellidae</taxon>
        <taxon>Helopsaltes</taxon>
    </lineage>
</organism>
<evidence type="ECO:0000256" key="1">
    <source>
        <dbReference type="ARBA" id="ARBA00022737"/>
    </source>
</evidence>
<feature type="non-terminal residue" evidence="2">
    <location>
        <position position="342"/>
    </location>
</feature>
<dbReference type="AlphaFoldDB" id="A0A7L1RH92"/>
<dbReference type="InterPro" id="IPR051242">
    <property type="entry name" value="WD-EF-hand_domain"/>
</dbReference>
<dbReference type="SUPFAM" id="SSF50978">
    <property type="entry name" value="WD40 repeat-like"/>
    <property type="match status" value="1"/>
</dbReference>
<keyword evidence="1" id="KW-0677">Repeat</keyword>
<dbReference type="InterPro" id="IPR036322">
    <property type="entry name" value="WD40_repeat_dom_sf"/>
</dbReference>